<gene>
    <name evidence="1" type="ORF">CITCOLO1_LOCUS7852</name>
</gene>
<reference evidence="1 2" key="1">
    <citation type="submission" date="2024-03" db="EMBL/GenBank/DDBJ databases">
        <authorList>
            <person name="Gkanogiannis A."/>
            <person name="Becerra Lopez-Lavalle L."/>
        </authorList>
    </citation>
    <scope>NUCLEOTIDE SEQUENCE [LARGE SCALE GENOMIC DNA]</scope>
</reference>
<sequence length="103" mass="11970">MFLTYTLTTHPIRSIRTVRSQELLNAYKRFGSNCSIIYRMIEIALNQEPLVQSVQFVVYYSIAGGMRVLGRFQNKVTDGLTRKVVDTRVGRVWTRCTLPWLLL</sequence>
<protein>
    <submittedName>
        <fullName evidence="1">Uncharacterized protein</fullName>
    </submittedName>
</protein>
<accession>A0ABP0Y6F7</accession>
<organism evidence="1 2">
    <name type="scientific">Citrullus colocynthis</name>
    <name type="common">colocynth</name>
    <dbReference type="NCBI Taxonomy" id="252529"/>
    <lineage>
        <taxon>Eukaryota</taxon>
        <taxon>Viridiplantae</taxon>
        <taxon>Streptophyta</taxon>
        <taxon>Embryophyta</taxon>
        <taxon>Tracheophyta</taxon>
        <taxon>Spermatophyta</taxon>
        <taxon>Magnoliopsida</taxon>
        <taxon>eudicotyledons</taxon>
        <taxon>Gunneridae</taxon>
        <taxon>Pentapetalae</taxon>
        <taxon>rosids</taxon>
        <taxon>fabids</taxon>
        <taxon>Cucurbitales</taxon>
        <taxon>Cucurbitaceae</taxon>
        <taxon>Benincaseae</taxon>
        <taxon>Citrullus</taxon>
    </lineage>
</organism>
<name>A0ABP0Y6F7_9ROSI</name>
<keyword evidence="2" id="KW-1185">Reference proteome</keyword>
<dbReference type="Proteomes" id="UP001642487">
    <property type="component" value="Chromosome 2"/>
</dbReference>
<proteinExistence type="predicted"/>
<dbReference type="EMBL" id="OZ021736">
    <property type="protein sequence ID" value="CAK9316006.1"/>
    <property type="molecule type" value="Genomic_DNA"/>
</dbReference>
<evidence type="ECO:0000313" key="2">
    <source>
        <dbReference type="Proteomes" id="UP001642487"/>
    </source>
</evidence>
<evidence type="ECO:0000313" key="1">
    <source>
        <dbReference type="EMBL" id="CAK9316006.1"/>
    </source>
</evidence>